<evidence type="ECO:0000256" key="6">
    <source>
        <dbReference type="ARBA" id="ARBA00023143"/>
    </source>
</evidence>
<evidence type="ECO:0000313" key="11">
    <source>
        <dbReference type="EMBL" id="GEN81669.1"/>
    </source>
</evidence>
<dbReference type="PRINTS" id="PR01005">
    <property type="entry name" value="FLGHOOKAP1"/>
</dbReference>
<evidence type="ECO:0000256" key="1">
    <source>
        <dbReference type="ARBA" id="ARBA00004365"/>
    </source>
</evidence>
<feature type="domain" description="Flagellar basal-body/hook protein C-terminal" evidence="9">
    <location>
        <begin position="424"/>
        <end position="463"/>
    </location>
</feature>
<dbReference type="Pfam" id="PF00460">
    <property type="entry name" value="Flg_bb_rod"/>
    <property type="match status" value="1"/>
</dbReference>
<comment type="subcellular location">
    <subcellularLocation>
        <location evidence="1 7">Bacterial flagellum</location>
    </subcellularLocation>
    <subcellularLocation>
        <location evidence="2 7">Secreted</location>
    </subcellularLocation>
</comment>
<protein>
    <recommendedName>
        <fullName evidence="4 7">Flagellar hook-associated protein 1</fullName>
        <shortName evidence="7">HAP1</shortName>
    </recommendedName>
</protein>
<dbReference type="OrthoDB" id="9802553at2"/>
<dbReference type="InterPro" id="IPR001444">
    <property type="entry name" value="Flag_bb_rod_N"/>
</dbReference>
<dbReference type="GO" id="GO:0005198">
    <property type="term" value="F:structural molecule activity"/>
    <property type="evidence" value="ECO:0007669"/>
    <property type="project" value="UniProtKB-UniRule"/>
</dbReference>
<comment type="caution">
    <text evidence="11">The sequence shown here is derived from an EMBL/GenBank/DDBJ whole genome shotgun (WGS) entry which is preliminary data.</text>
</comment>
<evidence type="ECO:0000256" key="2">
    <source>
        <dbReference type="ARBA" id="ARBA00004613"/>
    </source>
</evidence>
<keyword evidence="11" id="KW-0969">Cilium</keyword>
<dbReference type="PANTHER" id="PTHR30033:SF1">
    <property type="entry name" value="FLAGELLAR HOOK-ASSOCIATED PROTEIN 1"/>
    <property type="match status" value="1"/>
</dbReference>
<dbReference type="SUPFAM" id="SSF64518">
    <property type="entry name" value="Phase 1 flagellin"/>
    <property type="match status" value="1"/>
</dbReference>
<evidence type="ECO:0000256" key="5">
    <source>
        <dbReference type="ARBA" id="ARBA00022525"/>
    </source>
</evidence>
<dbReference type="PANTHER" id="PTHR30033">
    <property type="entry name" value="FLAGELLAR HOOK-ASSOCIATED PROTEIN 1"/>
    <property type="match status" value="1"/>
</dbReference>
<gene>
    <name evidence="7" type="primary">flgK</name>
    <name evidence="11" type="ORF">AFE02nite_34030</name>
</gene>
<feature type="domain" description="Flagellar basal body rod protein N-terminal" evidence="8">
    <location>
        <begin position="7"/>
        <end position="37"/>
    </location>
</feature>
<evidence type="ECO:0000256" key="7">
    <source>
        <dbReference type="RuleBase" id="RU362065"/>
    </source>
</evidence>
<keyword evidence="11" id="KW-0966">Cell projection</keyword>
<organism evidence="11 12">
    <name type="scientific">Actinotalea fermentans</name>
    <dbReference type="NCBI Taxonomy" id="43671"/>
    <lineage>
        <taxon>Bacteria</taxon>
        <taxon>Bacillati</taxon>
        <taxon>Actinomycetota</taxon>
        <taxon>Actinomycetes</taxon>
        <taxon>Micrococcales</taxon>
        <taxon>Cellulomonadaceae</taxon>
        <taxon>Actinotalea</taxon>
    </lineage>
</organism>
<reference evidence="11 12" key="1">
    <citation type="submission" date="2019-07" db="EMBL/GenBank/DDBJ databases">
        <title>Whole genome shotgun sequence of Actinotalea fermentans NBRC 105374.</title>
        <authorList>
            <person name="Hosoyama A."/>
            <person name="Uohara A."/>
            <person name="Ohji S."/>
            <person name="Ichikawa N."/>
        </authorList>
    </citation>
    <scope>NUCLEOTIDE SEQUENCE [LARGE SCALE GENOMIC DNA]</scope>
    <source>
        <strain evidence="11 12">NBRC 105374</strain>
    </source>
</reference>
<evidence type="ECO:0000313" key="12">
    <source>
        <dbReference type="Proteomes" id="UP000321484"/>
    </source>
</evidence>
<dbReference type="NCBIfam" id="TIGR02492">
    <property type="entry name" value="flgK_ends"/>
    <property type="match status" value="1"/>
</dbReference>
<proteinExistence type="inferred from homology"/>
<evidence type="ECO:0000259" key="8">
    <source>
        <dbReference type="Pfam" id="PF00460"/>
    </source>
</evidence>
<keyword evidence="11" id="KW-0282">Flagellum</keyword>
<dbReference type="Proteomes" id="UP000321484">
    <property type="component" value="Unassembled WGS sequence"/>
</dbReference>
<sequence length="470" mass="48400">MSSFSGLSTALSSLIAQRQALEVAGQNVANANTKGYTRQRVDMQSIQALTAPTMFSAQVGAGTGVKVVGVERLGDIYLDARLRAETGTASYTAGRADALARLQTTITEPSDKGFAATLQAFWAGWQDVANHPDDAAARKVLIGAADNALKQIADGYRAVQTQWGQARTTLDTLTTEVNTTAQAVAHLNEQIRSILVSGGSASELMDQRDQHITALSSLVGAQARQRDDGTIDVMVGGNALVSGVRARPVAASGGYVMGDSVELVWAGATPAQSIGLTGGSMAATLESLRPAAGGNGGAIAEAAQRWNEIATALADTVNAVHTTGLTTAGTAGTEFFAKDAVLPAALGLSVAVDVDGIAARGAGTGPLDGSIADAISRIPTTTPGGADDLWAAFVVDLGVQTRSAEQRAGVTEAARKTAENLQLSQASVDVDEEMVNMLAYQRAYEGAARVMTAIDEMLDVLINRTGVVGR</sequence>
<comment type="similarity">
    <text evidence="3 7">Belongs to the flagella basal body rod proteins family.</text>
</comment>
<dbReference type="InterPro" id="IPR002371">
    <property type="entry name" value="FlgK"/>
</dbReference>
<dbReference type="GO" id="GO:0009424">
    <property type="term" value="C:bacterial-type flagellum hook"/>
    <property type="evidence" value="ECO:0007669"/>
    <property type="project" value="UniProtKB-UniRule"/>
</dbReference>
<dbReference type="InterPro" id="IPR010930">
    <property type="entry name" value="Flg_bb/hook_C_dom"/>
</dbReference>
<keyword evidence="6 7" id="KW-0975">Bacterial flagellum</keyword>
<evidence type="ECO:0000259" key="9">
    <source>
        <dbReference type="Pfam" id="PF06429"/>
    </source>
</evidence>
<evidence type="ECO:0000256" key="4">
    <source>
        <dbReference type="ARBA" id="ARBA00016244"/>
    </source>
</evidence>
<keyword evidence="5 7" id="KW-0964">Secreted</keyword>
<dbReference type="Pfam" id="PF06429">
    <property type="entry name" value="Flg_bbr_C"/>
    <property type="match status" value="1"/>
</dbReference>
<keyword evidence="12" id="KW-1185">Reference proteome</keyword>
<dbReference type="Pfam" id="PF22638">
    <property type="entry name" value="FlgK_D1"/>
    <property type="match status" value="1"/>
</dbReference>
<dbReference type="AlphaFoldDB" id="A0A511Z2J7"/>
<accession>A0A511Z2J7</accession>
<feature type="domain" description="Flagellar hook-associated protein FlgK helical" evidence="10">
    <location>
        <begin position="99"/>
        <end position="336"/>
    </location>
</feature>
<dbReference type="InterPro" id="IPR053927">
    <property type="entry name" value="FlgK_helical"/>
</dbReference>
<dbReference type="GO" id="GO:0005576">
    <property type="term" value="C:extracellular region"/>
    <property type="evidence" value="ECO:0007669"/>
    <property type="project" value="UniProtKB-SubCell"/>
</dbReference>
<evidence type="ECO:0000259" key="10">
    <source>
        <dbReference type="Pfam" id="PF22638"/>
    </source>
</evidence>
<dbReference type="RefSeq" id="WP_034248162.1">
    <property type="nucleotide sequence ID" value="NZ_BJYK01000016.1"/>
</dbReference>
<evidence type="ECO:0000256" key="3">
    <source>
        <dbReference type="ARBA" id="ARBA00009677"/>
    </source>
</evidence>
<dbReference type="GO" id="GO:0044780">
    <property type="term" value="P:bacterial-type flagellum assembly"/>
    <property type="evidence" value="ECO:0007669"/>
    <property type="project" value="InterPro"/>
</dbReference>
<dbReference type="EMBL" id="BJYK01000016">
    <property type="protein sequence ID" value="GEN81669.1"/>
    <property type="molecule type" value="Genomic_DNA"/>
</dbReference>
<name>A0A511Z2J7_9CELL</name>